<reference evidence="7" key="1">
    <citation type="submission" date="2023-07" db="EMBL/GenBank/DDBJ databases">
        <authorList>
            <person name="Pelsma A.J. K."/>
        </authorList>
    </citation>
    <scope>NUCLEOTIDE SEQUENCE</scope>
</reference>
<evidence type="ECO:0000313" key="7">
    <source>
        <dbReference type="EMBL" id="CAJ0853652.1"/>
    </source>
</evidence>
<feature type="transmembrane region" description="Helical" evidence="6">
    <location>
        <begin position="319"/>
        <end position="339"/>
    </location>
</feature>
<name>A0AA48R976_9ZZZZ</name>
<comment type="similarity">
    <text evidence="2">Belongs to the autoinducer-2 exporter (AI-2E) (TC 2.A.86) family.</text>
</comment>
<dbReference type="Pfam" id="PF01594">
    <property type="entry name" value="AI-2E_transport"/>
    <property type="match status" value="1"/>
</dbReference>
<evidence type="ECO:0008006" key="8">
    <source>
        <dbReference type="Google" id="ProtNLM"/>
    </source>
</evidence>
<feature type="transmembrane region" description="Helical" evidence="6">
    <location>
        <begin position="33"/>
        <end position="51"/>
    </location>
</feature>
<evidence type="ECO:0000256" key="6">
    <source>
        <dbReference type="SAM" id="Phobius"/>
    </source>
</evidence>
<keyword evidence="3 6" id="KW-0812">Transmembrane</keyword>
<dbReference type="PANTHER" id="PTHR21716">
    <property type="entry name" value="TRANSMEMBRANE PROTEIN"/>
    <property type="match status" value="1"/>
</dbReference>
<evidence type="ECO:0000256" key="1">
    <source>
        <dbReference type="ARBA" id="ARBA00004141"/>
    </source>
</evidence>
<feature type="transmembrane region" description="Helical" evidence="6">
    <location>
        <begin position="290"/>
        <end position="313"/>
    </location>
</feature>
<protein>
    <recommendedName>
        <fullName evidence="8">Permease</fullName>
    </recommendedName>
</protein>
<feature type="transmembrane region" description="Helical" evidence="6">
    <location>
        <begin position="57"/>
        <end position="73"/>
    </location>
</feature>
<keyword evidence="5 6" id="KW-0472">Membrane</keyword>
<feature type="transmembrane region" description="Helical" evidence="6">
    <location>
        <begin position="263"/>
        <end position="283"/>
    </location>
</feature>
<dbReference type="AlphaFoldDB" id="A0AA48R976"/>
<dbReference type="InterPro" id="IPR002549">
    <property type="entry name" value="AI-2E-like"/>
</dbReference>
<feature type="transmembrane region" description="Helical" evidence="6">
    <location>
        <begin position="346"/>
        <end position="363"/>
    </location>
</feature>
<evidence type="ECO:0000256" key="3">
    <source>
        <dbReference type="ARBA" id="ARBA00022692"/>
    </source>
</evidence>
<proteinExistence type="inferred from homology"/>
<evidence type="ECO:0000256" key="4">
    <source>
        <dbReference type="ARBA" id="ARBA00022989"/>
    </source>
</evidence>
<keyword evidence="4 6" id="KW-1133">Transmembrane helix</keyword>
<feature type="transmembrane region" description="Helical" evidence="6">
    <location>
        <begin position="236"/>
        <end position="257"/>
    </location>
</feature>
<sequence>MTETAQDTTREAVAETVPAQTIEPPQDLSWRQLIASALVCILLLAAGAYILSGYLHALAWALVFAVALWPLHQRFRCRYHASGELASALFTAFVGLVILTPLALLAADALMELRQLVDYARMAGESGLPVPDAVTHLPYAGPWIAQWWTENLSHAGWARDLLKQFNTASTRELGAMVGANAVRRTLLFIMCLLSLFFLFLYGESVVAQSRIVSRRLFGARGEAVARQMIASVRGTLNGLVLVAVGEGLVMTATYLVTHTPHPILLGALTTFAAMIPFAAAFAIGLAAVVAAVSVGAAAAAIIVVVGAVVVFLADHFVRPKLIGSATNMPFIWVLLGILGGVERFELLGLFLGPAIMAALVSLWRDLSAPQADN</sequence>
<evidence type="ECO:0000256" key="2">
    <source>
        <dbReference type="ARBA" id="ARBA00009773"/>
    </source>
</evidence>
<organism evidence="7">
    <name type="scientific">freshwater sediment metagenome</name>
    <dbReference type="NCBI Taxonomy" id="556182"/>
    <lineage>
        <taxon>unclassified sequences</taxon>
        <taxon>metagenomes</taxon>
        <taxon>ecological metagenomes</taxon>
    </lineage>
</organism>
<gene>
    <name evidence="7" type="ORF">AMST5_00667</name>
</gene>
<feature type="transmembrane region" description="Helical" evidence="6">
    <location>
        <begin position="186"/>
        <end position="206"/>
    </location>
</feature>
<feature type="transmembrane region" description="Helical" evidence="6">
    <location>
        <begin position="85"/>
        <end position="107"/>
    </location>
</feature>
<dbReference type="EMBL" id="OY288114">
    <property type="protein sequence ID" value="CAJ0853652.1"/>
    <property type="molecule type" value="Genomic_DNA"/>
</dbReference>
<accession>A0AA48R976</accession>
<dbReference type="GO" id="GO:0016020">
    <property type="term" value="C:membrane"/>
    <property type="evidence" value="ECO:0007669"/>
    <property type="project" value="UniProtKB-SubCell"/>
</dbReference>
<dbReference type="PANTHER" id="PTHR21716:SF61">
    <property type="entry name" value="BLR8064 PROTEIN"/>
    <property type="match status" value="1"/>
</dbReference>
<comment type="subcellular location">
    <subcellularLocation>
        <location evidence="1">Membrane</location>
        <topology evidence="1">Multi-pass membrane protein</topology>
    </subcellularLocation>
</comment>
<evidence type="ECO:0000256" key="5">
    <source>
        <dbReference type="ARBA" id="ARBA00023136"/>
    </source>
</evidence>